<dbReference type="Proteomes" id="UP000772434">
    <property type="component" value="Unassembled WGS sequence"/>
</dbReference>
<accession>A0A9P5U5H0</accession>
<evidence type="ECO:0000313" key="1">
    <source>
        <dbReference type="EMBL" id="KAF9065778.1"/>
    </source>
</evidence>
<dbReference type="EMBL" id="JADNRY010000098">
    <property type="protein sequence ID" value="KAF9065778.1"/>
    <property type="molecule type" value="Genomic_DNA"/>
</dbReference>
<comment type="caution">
    <text evidence="1">The sequence shown here is derived from an EMBL/GenBank/DDBJ whole genome shotgun (WGS) entry which is preliminary data.</text>
</comment>
<dbReference type="AlphaFoldDB" id="A0A9P5U5H0"/>
<protein>
    <submittedName>
        <fullName evidence="1">Uncharacterized protein</fullName>
    </submittedName>
</protein>
<gene>
    <name evidence="1" type="ORF">BDP27DRAFT_1366164</name>
</gene>
<dbReference type="InterPro" id="IPR014710">
    <property type="entry name" value="RmlC-like_jellyroll"/>
</dbReference>
<proteinExistence type="predicted"/>
<reference evidence="1" key="1">
    <citation type="submission" date="2020-11" db="EMBL/GenBank/DDBJ databases">
        <authorList>
            <consortium name="DOE Joint Genome Institute"/>
            <person name="Ahrendt S."/>
            <person name="Riley R."/>
            <person name="Andreopoulos W."/>
            <person name="Labutti K."/>
            <person name="Pangilinan J."/>
            <person name="Ruiz-Duenas F.J."/>
            <person name="Barrasa J.M."/>
            <person name="Sanchez-Garcia M."/>
            <person name="Camarero S."/>
            <person name="Miyauchi S."/>
            <person name="Serrano A."/>
            <person name="Linde D."/>
            <person name="Babiker R."/>
            <person name="Drula E."/>
            <person name="Ayuso-Fernandez I."/>
            <person name="Pacheco R."/>
            <person name="Padilla G."/>
            <person name="Ferreira P."/>
            <person name="Barriuso J."/>
            <person name="Kellner H."/>
            <person name="Castanera R."/>
            <person name="Alfaro M."/>
            <person name="Ramirez L."/>
            <person name="Pisabarro A.G."/>
            <person name="Kuo A."/>
            <person name="Tritt A."/>
            <person name="Lipzen A."/>
            <person name="He G."/>
            <person name="Yan M."/>
            <person name="Ng V."/>
            <person name="Cullen D."/>
            <person name="Martin F."/>
            <person name="Rosso M.-N."/>
            <person name="Henrissat B."/>
            <person name="Hibbett D."/>
            <person name="Martinez A.T."/>
            <person name="Grigoriev I.V."/>
        </authorList>
    </citation>
    <scope>NUCLEOTIDE SEQUENCE</scope>
    <source>
        <strain evidence="1">AH 40177</strain>
    </source>
</reference>
<dbReference type="Gene3D" id="2.60.120.10">
    <property type="entry name" value="Jelly Rolls"/>
    <property type="match status" value="1"/>
</dbReference>
<evidence type="ECO:0000313" key="2">
    <source>
        <dbReference type="Proteomes" id="UP000772434"/>
    </source>
</evidence>
<organism evidence="1 2">
    <name type="scientific">Rhodocollybia butyracea</name>
    <dbReference type="NCBI Taxonomy" id="206335"/>
    <lineage>
        <taxon>Eukaryota</taxon>
        <taxon>Fungi</taxon>
        <taxon>Dikarya</taxon>
        <taxon>Basidiomycota</taxon>
        <taxon>Agaricomycotina</taxon>
        <taxon>Agaricomycetes</taxon>
        <taxon>Agaricomycetidae</taxon>
        <taxon>Agaricales</taxon>
        <taxon>Marasmiineae</taxon>
        <taxon>Omphalotaceae</taxon>
        <taxon>Rhodocollybia</taxon>
    </lineage>
</organism>
<name>A0A9P5U5H0_9AGAR</name>
<dbReference type="SUPFAM" id="SSF51182">
    <property type="entry name" value="RmlC-like cupins"/>
    <property type="match status" value="1"/>
</dbReference>
<dbReference type="InterPro" id="IPR011051">
    <property type="entry name" value="RmlC_Cupin_sf"/>
</dbReference>
<sequence length="196" mass="21012">MASIRAYYLPADPASEIDTSHPVSVEELNALGWKMFSVGGSHDEIEQAGQKLAQKLGYPVTQEGCIIPFNLELEKNAAAMAPEMATLLMKAAEVASENSNICVTNGVVAAVTSGSPYLDVEDIIAAGWVRIHVGAGTLFCVPTGAKYRVTFNEQNRDATGIAFFKETISNPGLLVKKEIDNHPARQAYLSQVLGQT</sequence>
<keyword evidence="2" id="KW-1185">Reference proteome</keyword>
<dbReference type="OrthoDB" id="3044887at2759"/>